<dbReference type="SUPFAM" id="SSF53098">
    <property type="entry name" value="Ribonuclease H-like"/>
    <property type="match status" value="1"/>
</dbReference>
<dbReference type="GO" id="GO:0004523">
    <property type="term" value="F:RNA-DNA hybrid ribonuclease activity"/>
    <property type="evidence" value="ECO:0007669"/>
    <property type="project" value="UniProtKB-UniRule"/>
</dbReference>
<dbReference type="SUPFAM" id="SSF55658">
    <property type="entry name" value="L9 N-domain-like"/>
    <property type="match status" value="1"/>
</dbReference>
<dbReference type="InterPro" id="IPR036397">
    <property type="entry name" value="RNaseH_sf"/>
</dbReference>
<keyword evidence="17" id="KW-1185">Reference proteome</keyword>
<dbReference type="Pfam" id="PF00075">
    <property type="entry name" value="RNase_H"/>
    <property type="match status" value="1"/>
</dbReference>
<feature type="region of interest" description="Disordered" evidence="14">
    <location>
        <begin position="50"/>
        <end position="74"/>
    </location>
</feature>
<dbReference type="Proteomes" id="UP000187464">
    <property type="component" value="Chromosome I"/>
</dbReference>
<evidence type="ECO:0000256" key="14">
    <source>
        <dbReference type="SAM" id="MobiDB-lite"/>
    </source>
</evidence>
<dbReference type="EC" id="3.1.26.4" evidence="5 12"/>
<sequence length="216" mass="23721">MAKKKFYVVWKGIKPGIYSSWDDCKAQVSGFENALYKSFSTREEAEKAFSSNPWKSLNNQQGKKVKSAPSSGSASASESSAKILAGSIAVDAACSGNPGLMEYRGVFVADGAEIFHVGPMADGTNNIGEFLAIVHALALLKKKNSTIPIYSDSVNAMKWVTNKKCKTKLAQTDVNKPIFELIERAENWLQNNSYSNPILKWETKLWGEIPADFGRK</sequence>
<proteinExistence type="inferred from homology"/>
<dbReference type="FunFam" id="3.40.970.10:FF:000002">
    <property type="entry name" value="Ribonuclease H"/>
    <property type="match status" value="1"/>
</dbReference>
<gene>
    <name evidence="16" type="ORF">PSM36_2664</name>
</gene>
<dbReference type="GO" id="GO:0043137">
    <property type="term" value="P:DNA replication, removal of RNA primer"/>
    <property type="evidence" value="ECO:0007669"/>
    <property type="project" value="TreeGrafter"/>
</dbReference>
<comment type="similarity">
    <text evidence="4 12">Belongs to the RNase H family.</text>
</comment>
<evidence type="ECO:0000256" key="4">
    <source>
        <dbReference type="ARBA" id="ARBA00005300"/>
    </source>
</evidence>
<dbReference type="PIRSF" id="PIRSF037839">
    <property type="entry name" value="Ribonuclease_H"/>
    <property type="match status" value="1"/>
</dbReference>
<feature type="domain" description="RNase H type-1" evidence="15">
    <location>
        <begin position="82"/>
        <end position="216"/>
    </location>
</feature>
<dbReference type="SMR" id="A0A1R3T2V3"/>
<keyword evidence="8 12" id="KW-0479">Metal-binding</keyword>
<comment type="function">
    <text evidence="3 12">Endonuclease that specifically degrades the RNA of RNA-DNA hybrids.</text>
</comment>
<evidence type="ECO:0000259" key="15">
    <source>
        <dbReference type="PROSITE" id="PS50879"/>
    </source>
</evidence>
<dbReference type="GO" id="GO:0003676">
    <property type="term" value="F:nucleic acid binding"/>
    <property type="evidence" value="ECO:0007669"/>
    <property type="project" value="UniProtKB-UniRule"/>
</dbReference>
<dbReference type="Pfam" id="PF01693">
    <property type="entry name" value="Cauli_VI"/>
    <property type="match status" value="1"/>
</dbReference>
<evidence type="ECO:0000256" key="1">
    <source>
        <dbReference type="ARBA" id="ARBA00000077"/>
    </source>
</evidence>
<evidence type="ECO:0000256" key="10">
    <source>
        <dbReference type="ARBA" id="ARBA00022801"/>
    </source>
</evidence>
<keyword evidence="12" id="KW-0963">Cytoplasm</keyword>
<evidence type="ECO:0000313" key="16">
    <source>
        <dbReference type="EMBL" id="SCD21460.1"/>
    </source>
</evidence>
<dbReference type="InterPro" id="IPR011320">
    <property type="entry name" value="RNase_H1_N"/>
</dbReference>
<dbReference type="InterPro" id="IPR002156">
    <property type="entry name" value="RNaseH_domain"/>
</dbReference>
<comment type="catalytic activity">
    <reaction evidence="1 12">
        <text>Endonucleolytic cleavage to 5'-phosphomonoester.</text>
        <dbReference type="EC" id="3.1.26.4"/>
    </reaction>
</comment>
<evidence type="ECO:0000256" key="7">
    <source>
        <dbReference type="ARBA" id="ARBA00022722"/>
    </source>
</evidence>
<dbReference type="KEGG" id="psac:PSM36_2664"/>
<dbReference type="GO" id="GO:0005737">
    <property type="term" value="C:cytoplasm"/>
    <property type="evidence" value="ECO:0007669"/>
    <property type="project" value="UniProtKB-SubCell"/>
</dbReference>
<comment type="cofactor">
    <cofactor evidence="2">
        <name>Mg(2+)</name>
        <dbReference type="ChEBI" id="CHEBI:18420"/>
    </cofactor>
</comment>
<keyword evidence="7 12" id="KW-0540">Nuclease</keyword>
<dbReference type="STRING" id="1642647.PSM36_2664"/>
<dbReference type="GO" id="GO:0046872">
    <property type="term" value="F:metal ion binding"/>
    <property type="evidence" value="ECO:0007669"/>
    <property type="project" value="UniProtKB-KW"/>
</dbReference>
<accession>A0A1R3T2V3</accession>
<keyword evidence="10 12" id="KW-0378">Hydrolase</keyword>
<dbReference type="InterPro" id="IPR009027">
    <property type="entry name" value="Ribosomal_bL9/RNase_H1_N"/>
</dbReference>
<feature type="binding site" evidence="13">
    <location>
        <position position="91"/>
    </location>
    <ligand>
        <name>Mg(2+)</name>
        <dbReference type="ChEBI" id="CHEBI:18420"/>
        <label>1</label>
    </ligand>
</feature>
<dbReference type="PANTHER" id="PTHR10642:SF26">
    <property type="entry name" value="RIBONUCLEASE H1"/>
    <property type="match status" value="1"/>
</dbReference>
<evidence type="ECO:0000256" key="11">
    <source>
        <dbReference type="ARBA" id="ARBA00022842"/>
    </source>
</evidence>
<evidence type="ECO:0000256" key="13">
    <source>
        <dbReference type="PIRSR" id="PIRSR037839-1"/>
    </source>
</evidence>
<evidence type="ECO:0000256" key="5">
    <source>
        <dbReference type="ARBA" id="ARBA00012180"/>
    </source>
</evidence>
<dbReference type="Gene3D" id="3.30.420.10">
    <property type="entry name" value="Ribonuclease H-like superfamily/Ribonuclease H"/>
    <property type="match status" value="1"/>
</dbReference>
<name>A0A1R3T2V3_9BACT</name>
<organism evidence="16 17">
    <name type="scientific">Proteiniphilum saccharofermentans</name>
    <dbReference type="NCBI Taxonomy" id="1642647"/>
    <lineage>
        <taxon>Bacteria</taxon>
        <taxon>Pseudomonadati</taxon>
        <taxon>Bacteroidota</taxon>
        <taxon>Bacteroidia</taxon>
        <taxon>Bacteroidales</taxon>
        <taxon>Dysgonomonadaceae</taxon>
        <taxon>Proteiniphilum</taxon>
    </lineage>
</organism>
<feature type="binding site" evidence="13">
    <location>
        <position position="152"/>
    </location>
    <ligand>
        <name>Mg(2+)</name>
        <dbReference type="ChEBI" id="CHEBI:18420"/>
        <label>2</label>
    </ligand>
</feature>
<evidence type="ECO:0000313" key="17">
    <source>
        <dbReference type="Proteomes" id="UP000187464"/>
    </source>
</evidence>
<dbReference type="AlphaFoldDB" id="A0A1R3T2V3"/>
<dbReference type="Gene3D" id="3.40.970.10">
    <property type="entry name" value="Ribonuclease H1, N-terminal domain"/>
    <property type="match status" value="1"/>
</dbReference>
<evidence type="ECO:0000256" key="8">
    <source>
        <dbReference type="ARBA" id="ARBA00022723"/>
    </source>
</evidence>
<keyword evidence="11 12" id="KW-0460">Magnesium</keyword>
<evidence type="ECO:0000256" key="6">
    <source>
        <dbReference type="ARBA" id="ARBA00017721"/>
    </source>
</evidence>
<evidence type="ECO:0000256" key="2">
    <source>
        <dbReference type="ARBA" id="ARBA00001946"/>
    </source>
</evidence>
<feature type="binding site" evidence="13">
    <location>
        <position position="212"/>
    </location>
    <ligand>
        <name>Mg(2+)</name>
        <dbReference type="ChEBI" id="CHEBI:18420"/>
        <label>1</label>
    </ligand>
</feature>
<dbReference type="InterPro" id="IPR017290">
    <property type="entry name" value="RNase_H_bac"/>
</dbReference>
<keyword evidence="9 12" id="KW-0255">Endonuclease</keyword>
<dbReference type="EMBL" id="LT605205">
    <property type="protein sequence ID" value="SCD21460.1"/>
    <property type="molecule type" value="Genomic_DNA"/>
</dbReference>
<comment type="cofactor">
    <cofactor evidence="13">
        <name>Mn(2+)</name>
        <dbReference type="ChEBI" id="CHEBI:29035"/>
    </cofactor>
    <cofactor evidence="13">
        <name>Mg(2+)</name>
        <dbReference type="ChEBI" id="CHEBI:18420"/>
    </cofactor>
    <text evidence="13">Binds 2 metal ions per subunit. Manganese or magnesium.</text>
</comment>
<evidence type="ECO:0000256" key="9">
    <source>
        <dbReference type="ARBA" id="ARBA00022759"/>
    </source>
</evidence>
<dbReference type="RefSeq" id="WP_076931307.1">
    <property type="nucleotide sequence ID" value="NZ_LT605205.1"/>
</dbReference>
<dbReference type="InterPro" id="IPR050092">
    <property type="entry name" value="RNase_H"/>
</dbReference>
<comment type="subcellular location">
    <subcellularLocation>
        <location evidence="12">Cytoplasm</location>
    </subcellularLocation>
</comment>
<keyword evidence="13" id="KW-0464">Manganese</keyword>
<reference evidence="16 17" key="1">
    <citation type="submission" date="2016-08" db="EMBL/GenBank/DDBJ databases">
        <authorList>
            <person name="Seilhamer J.J."/>
        </authorList>
    </citation>
    <scope>NUCLEOTIDE SEQUENCE [LARGE SCALE GENOMIC DNA]</scope>
    <source>
        <strain evidence="16">M3/6</strain>
    </source>
</reference>
<feature type="compositionally biased region" description="Polar residues" evidence="14">
    <location>
        <begin position="50"/>
        <end position="62"/>
    </location>
</feature>
<protein>
    <recommendedName>
        <fullName evidence="6 12">Ribonuclease H</fullName>
        <ecNumber evidence="5 12">3.1.26.4</ecNumber>
    </recommendedName>
</protein>
<dbReference type="PANTHER" id="PTHR10642">
    <property type="entry name" value="RIBONUCLEASE H1"/>
    <property type="match status" value="1"/>
</dbReference>
<evidence type="ECO:0000256" key="12">
    <source>
        <dbReference type="PIRNR" id="PIRNR037839"/>
    </source>
</evidence>
<dbReference type="InterPro" id="IPR037056">
    <property type="entry name" value="RNase_H1_N_sf"/>
</dbReference>
<dbReference type="PROSITE" id="PS50879">
    <property type="entry name" value="RNASE_H_1"/>
    <property type="match status" value="1"/>
</dbReference>
<dbReference type="InterPro" id="IPR012337">
    <property type="entry name" value="RNaseH-like_sf"/>
</dbReference>
<evidence type="ECO:0000256" key="3">
    <source>
        <dbReference type="ARBA" id="ARBA00004065"/>
    </source>
</evidence>
<feature type="binding site" evidence="13">
    <location>
        <position position="129"/>
    </location>
    <ligand>
        <name>Mg(2+)</name>
        <dbReference type="ChEBI" id="CHEBI:18420"/>
        <label>2</label>
    </ligand>
</feature>